<evidence type="ECO:0000313" key="3">
    <source>
        <dbReference type="EMBL" id="TDL28398.1"/>
    </source>
</evidence>
<reference evidence="3 4" key="1">
    <citation type="submission" date="2018-06" db="EMBL/GenBank/DDBJ databases">
        <title>A transcriptomic atlas of mushroom development highlights an independent origin of complex multicellularity.</title>
        <authorList>
            <consortium name="DOE Joint Genome Institute"/>
            <person name="Krizsan K."/>
            <person name="Almasi E."/>
            <person name="Merenyi Z."/>
            <person name="Sahu N."/>
            <person name="Viragh M."/>
            <person name="Koszo T."/>
            <person name="Mondo S."/>
            <person name="Kiss B."/>
            <person name="Balint B."/>
            <person name="Kues U."/>
            <person name="Barry K."/>
            <person name="Hegedus J.C."/>
            <person name="Henrissat B."/>
            <person name="Johnson J."/>
            <person name="Lipzen A."/>
            <person name="Ohm R."/>
            <person name="Nagy I."/>
            <person name="Pangilinan J."/>
            <person name="Yan J."/>
            <person name="Xiong Y."/>
            <person name="Grigoriev I.V."/>
            <person name="Hibbett D.S."/>
            <person name="Nagy L.G."/>
        </authorList>
    </citation>
    <scope>NUCLEOTIDE SEQUENCE [LARGE SCALE GENOMIC DNA]</scope>
    <source>
        <strain evidence="3 4">SZMC22713</strain>
    </source>
</reference>
<organism evidence="3 4">
    <name type="scientific">Rickenella mellea</name>
    <dbReference type="NCBI Taxonomy" id="50990"/>
    <lineage>
        <taxon>Eukaryota</taxon>
        <taxon>Fungi</taxon>
        <taxon>Dikarya</taxon>
        <taxon>Basidiomycota</taxon>
        <taxon>Agaricomycotina</taxon>
        <taxon>Agaricomycetes</taxon>
        <taxon>Hymenochaetales</taxon>
        <taxon>Rickenellaceae</taxon>
        <taxon>Rickenella</taxon>
    </lineage>
</organism>
<dbReference type="OrthoDB" id="3258416at2759"/>
<gene>
    <name evidence="3" type="ORF">BD410DRAFT_780897</name>
</gene>
<feature type="compositionally biased region" description="Low complexity" evidence="2">
    <location>
        <begin position="210"/>
        <end position="224"/>
    </location>
</feature>
<feature type="region of interest" description="Disordered" evidence="2">
    <location>
        <begin position="167"/>
        <end position="191"/>
    </location>
</feature>
<dbReference type="AlphaFoldDB" id="A0A4Y7QMC7"/>
<feature type="compositionally biased region" description="Low complexity" evidence="2">
    <location>
        <begin position="461"/>
        <end position="472"/>
    </location>
</feature>
<dbReference type="STRING" id="50990.A0A4Y7QMC7"/>
<keyword evidence="1" id="KW-0175">Coiled coil</keyword>
<evidence type="ECO:0000256" key="2">
    <source>
        <dbReference type="SAM" id="MobiDB-lite"/>
    </source>
</evidence>
<feature type="region of interest" description="Disordered" evidence="2">
    <location>
        <begin position="207"/>
        <end position="228"/>
    </location>
</feature>
<evidence type="ECO:0000313" key="4">
    <source>
        <dbReference type="Proteomes" id="UP000294933"/>
    </source>
</evidence>
<evidence type="ECO:0000256" key="1">
    <source>
        <dbReference type="SAM" id="Coils"/>
    </source>
</evidence>
<feature type="coiled-coil region" evidence="1">
    <location>
        <begin position="255"/>
        <end position="296"/>
    </location>
</feature>
<proteinExistence type="predicted"/>
<feature type="region of interest" description="Disordered" evidence="2">
    <location>
        <begin position="345"/>
        <end position="492"/>
    </location>
</feature>
<dbReference type="VEuPathDB" id="FungiDB:BD410DRAFT_780897"/>
<name>A0A4Y7QMC7_9AGAM</name>
<feature type="region of interest" description="Disordered" evidence="2">
    <location>
        <begin position="52"/>
        <end position="153"/>
    </location>
</feature>
<keyword evidence="4" id="KW-1185">Reference proteome</keyword>
<dbReference type="EMBL" id="ML170157">
    <property type="protein sequence ID" value="TDL28398.1"/>
    <property type="molecule type" value="Genomic_DNA"/>
</dbReference>
<feature type="compositionally biased region" description="Basic residues" evidence="2">
    <location>
        <begin position="424"/>
        <end position="434"/>
    </location>
</feature>
<protein>
    <submittedName>
        <fullName evidence="3">Uncharacterized protein</fullName>
    </submittedName>
</protein>
<accession>A0A4Y7QMC7</accession>
<sequence length="665" mass="71467">MAPRTPPFTRNDLDRMKRVDIQKLCKDYGVKANLKTEALIELLLDTVQNSNLRPLAEPPTPKAPPRRTSARSRTTSRATTNKTRGFSGRSVAVVEDIQEEQEAGEAPQADDRSQSDNNTTPEDTPPTPVVATRTRTAKDIQRRLGVGRPVIAGGSGARAITKSLSVGKATRGKNSKTLKPVEETIEEEPTTASPIVDKCEVVIVTTPPGTSRTARNSSTSTPTRIASHSDLTARVTELESVMKKDVNRVENFQTIKTLSEQVDSLKTSMGEQKQEILSLRAELNALRGEMTILRSQGSNSAGMDRELKIANGDKALTSGTQEPPHSIIAVSKSPIKAAYSRRPSVPLANSNTNAVPPTTPAAPPASSTDDHRVPPVTPLREAFVPGPTATALGKRHRDSTTSNVTGVFEEGEEDQLSEQELIKRVVRPNKKRPKLSGDDNPQDADNVPSSSAEHSNDRGSGKSSSTIAASSSNHAENHIQAPGGTPPPMTHLPEYFDEAFNKYIAGDADPFNFSFVPPTSTPVVNQQSNHPFGLPTIPFTPSSSIEPSNSDVYGMRRVSSGAGRVLSSGMVSHGCTPFPGVDRIDEHPYLNPSALVRSPMPVLIEDRNYGGPIGVGTTMSMDDSPAQPMKKTMYGTELADDTRFGDFGRDGIASGSNNFWLGGRM</sequence>
<feature type="compositionally biased region" description="Low complexity" evidence="2">
    <location>
        <begin position="71"/>
        <end position="80"/>
    </location>
</feature>
<dbReference type="Proteomes" id="UP000294933">
    <property type="component" value="Unassembled WGS sequence"/>
</dbReference>